<evidence type="ECO:0000313" key="11">
    <source>
        <dbReference type="Proteomes" id="UP000317039"/>
    </source>
</evidence>
<dbReference type="PANTHER" id="PTHR18919:SF107">
    <property type="entry name" value="ACETYL-COA ACETYLTRANSFERASE, CYTOSOLIC"/>
    <property type="match status" value="1"/>
</dbReference>
<feature type="domain" description="Thiolase N-terminal" evidence="8">
    <location>
        <begin position="2"/>
        <end position="102"/>
    </location>
</feature>
<organism evidence="10 11">
    <name type="scientific">Nocardia otitidiscaviarum</name>
    <dbReference type="NCBI Taxonomy" id="1823"/>
    <lineage>
        <taxon>Bacteria</taxon>
        <taxon>Bacillati</taxon>
        <taxon>Actinomycetota</taxon>
        <taxon>Actinomycetes</taxon>
        <taxon>Mycobacteriales</taxon>
        <taxon>Nocardiaceae</taxon>
        <taxon>Nocardia</taxon>
    </lineage>
</organism>
<evidence type="ECO:0000259" key="9">
    <source>
        <dbReference type="Pfam" id="PF02803"/>
    </source>
</evidence>
<dbReference type="InterPro" id="IPR020616">
    <property type="entry name" value="Thiolase_N"/>
</dbReference>
<feature type="compositionally biased region" description="Basic residues" evidence="7">
    <location>
        <begin position="417"/>
        <end position="432"/>
    </location>
</feature>
<dbReference type="InterPro" id="IPR020617">
    <property type="entry name" value="Thiolase_C"/>
</dbReference>
<evidence type="ECO:0000256" key="4">
    <source>
        <dbReference type="ARBA" id="ARBA00023315"/>
    </source>
</evidence>
<proteinExistence type="inferred from homology"/>
<evidence type="ECO:0000256" key="1">
    <source>
        <dbReference type="ARBA" id="ARBA00010982"/>
    </source>
</evidence>
<dbReference type="InterPro" id="IPR016039">
    <property type="entry name" value="Thiolase-like"/>
</dbReference>
<dbReference type="RefSeq" id="WP_143983439.1">
    <property type="nucleotide sequence ID" value="NZ_CP041695.1"/>
</dbReference>
<evidence type="ECO:0000256" key="6">
    <source>
        <dbReference type="RuleBase" id="RU003557"/>
    </source>
</evidence>
<feature type="domain" description="Thiolase C-terminal" evidence="9">
    <location>
        <begin position="280"/>
        <end position="403"/>
    </location>
</feature>
<dbReference type="EC" id="2.3.1.9" evidence="2"/>
<evidence type="ECO:0000313" key="10">
    <source>
        <dbReference type="EMBL" id="QDP82663.1"/>
    </source>
</evidence>
<feature type="region of interest" description="Disordered" evidence="7">
    <location>
        <begin position="406"/>
        <end position="432"/>
    </location>
</feature>
<keyword evidence="4 6" id="KW-0012">Acyltransferase</keyword>
<dbReference type="SUPFAM" id="SSF53901">
    <property type="entry name" value="Thiolase-like"/>
    <property type="match status" value="2"/>
</dbReference>
<evidence type="ECO:0000256" key="2">
    <source>
        <dbReference type="ARBA" id="ARBA00012705"/>
    </source>
</evidence>
<evidence type="ECO:0000256" key="3">
    <source>
        <dbReference type="ARBA" id="ARBA00022679"/>
    </source>
</evidence>
<dbReference type="EMBL" id="CP041695">
    <property type="protein sequence ID" value="QDP82663.1"/>
    <property type="molecule type" value="Genomic_DNA"/>
</dbReference>
<keyword evidence="3 6" id="KW-0808">Transferase</keyword>
<dbReference type="Pfam" id="PF00108">
    <property type="entry name" value="Thiolase_N"/>
    <property type="match status" value="2"/>
</dbReference>
<dbReference type="GO" id="GO:0003985">
    <property type="term" value="F:acetyl-CoA C-acetyltransferase activity"/>
    <property type="evidence" value="ECO:0007669"/>
    <property type="project" value="UniProtKB-EC"/>
</dbReference>
<dbReference type="Pfam" id="PF02803">
    <property type="entry name" value="Thiolase_C"/>
    <property type="match status" value="1"/>
</dbReference>
<evidence type="ECO:0000259" key="8">
    <source>
        <dbReference type="Pfam" id="PF00108"/>
    </source>
</evidence>
<dbReference type="InterPro" id="IPR002155">
    <property type="entry name" value="Thiolase"/>
</dbReference>
<feature type="domain" description="Thiolase N-terminal" evidence="8">
    <location>
        <begin position="167"/>
        <end position="272"/>
    </location>
</feature>
<dbReference type="PIRSF" id="PIRSF000429">
    <property type="entry name" value="Ac-CoA_Ac_transf"/>
    <property type="match status" value="1"/>
</dbReference>
<accession>A0A516NUU5</accession>
<evidence type="ECO:0000256" key="5">
    <source>
        <dbReference type="ARBA" id="ARBA00040529"/>
    </source>
</evidence>
<gene>
    <name evidence="10" type="ORF">FOH10_31985</name>
</gene>
<dbReference type="GeneID" id="80336975"/>
<comment type="similarity">
    <text evidence="1 6">Belongs to the thiolase-like superfamily. Thiolase family.</text>
</comment>
<dbReference type="AlphaFoldDB" id="A0A516NUU5"/>
<protein>
    <recommendedName>
        <fullName evidence="5">Probable acetyl-CoA acetyltransferase</fullName>
        <ecNumber evidence="2">2.3.1.9</ecNumber>
    </recommendedName>
</protein>
<dbReference type="Gene3D" id="3.40.47.10">
    <property type="match status" value="1"/>
</dbReference>
<reference evidence="10 11" key="1">
    <citation type="submission" date="2019-07" db="EMBL/GenBank/DDBJ databases">
        <title>Complete Genome Sequence and Methylome Analysis of Nocardia otitidis-caviarum NEB252.</title>
        <authorList>
            <person name="Fomenkov A."/>
            <person name="Anton B.P."/>
            <person name="Vincze T."/>
            <person name="Roberts R.J."/>
        </authorList>
    </citation>
    <scope>NUCLEOTIDE SEQUENCE [LARGE SCALE GENOMIC DNA]</scope>
    <source>
        <strain evidence="10 11">NEB252</strain>
    </source>
</reference>
<dbReference type="CDD" id="cd00751">
    <property type="entry name" value="thiolase"/>
    <property type="match status" value="1"/>
</dbReference>
<dbReference type="Proteomes" id="UP000317039">
    <property type="component" value="Chromosome"/>
</dbReference>
<dbReference type="PANTHER" id="PTHR18919">
    <property type="entry name" value="ACETYL-COA C-ACYLTRANSFERASE"/>
    <property type="match status" value="1"/>
</dbReference>
<dbReference type="KEGG" id="nod:FOH10_31985"/>
<name>A0A516NUU5_9NOCA</name>
<sequence length="432" mass="44155">MRTPVGLPGGALGAVAPHRLIATALSAVLGRSGIDPERVEHLVTAVPTPETARLAADLAGIPPAIGDFPIGAGPGSGLRALITAAMMVQTGTADVVLAVGAEYPRTGTVPGGSDPGPAPPYPAGFVRSGDGESGAPPRISTRYGGDGPGPAAARAEGAARAALERVERLAAHYGFTRAQADEVAAASHRRAAKARRQGVFGTETAPVVVCADPDDMNSDVVQLMDRDEGLRDDVSPRAFSTLLPLLPGGITTTANSSARTFAAAACLVVAEERLADLDLEPLGYLVGWVNAAVDPAVPLPASAEAAAKVLSRSGFELGDLDLVEADESDAVEILALEHLWGDWDPEDTRLNVHGGAIALGDPGGAAGLRIVTTLLHELSRREGGRGLAVTASGTAQSLAALFETPYSSPVAPTPRGARFHGSRSRRSGRHRA</sequence>
<evidence type="ECO:0000256" key="7">
    <source>
        <dbReference type="SAM" id="MobiDB-lite"/>
    </source>
</evidence>